<sequence>MGSLLELCDLGVSYARRYNMPPMMEGSLQALKRVNTEARPLEASVRAYLVYSTLGSLINGEPAVAPVSNSATCPGNTITVHAEFGGLASTSFTGPSQYYQ</sequence>
<protein>
    <submittedName>
        <fullName evidence="1">Uncharacterized protein</fullName>
    </submittedName>
</protein>
<dbReference type="GeneID" id="39582920"/>
<evidence type="ECO:0000313" key="2">
    <source>
        <dbReference type="Proteomes" id="UP000272025"/>
    </source>
</evidence>
<organism evidence="1 2">
    <name type="scientific">Sodiomyces alkalinus (strain CBS 110278 / VKM F-3762 / F11)</name>
    <name type="common">Alkaliphilic filamentous fungus</name>
    <dbReference type="NCBI Taxonomy" id="1314773"/>
    <lineage>
        <taxon>Eukaryota</taxon>
        <taxon>Fungi</taxon>
        <taxon>Dikarya</taxon>
        <taxon>Ascomycota</taxon>
        <taxon>Pezizomycotina</taxon>
        <taxon>Sordariomycetes</taxon>
        <taxon>Hypocreomycetidae</taxon>
        <taxon>Glomerellales</taxon>
        <taxon>Plectosphaerellaceae</taxon>
        <taxon>Sodiomyces</taxon>
    </lineage>
</organism>
<evidence type="ECO:0000313" key="1">
    <source>
        <dbReference type="EMBL" id="ROT36440.1"/>
    </source>
</evidence>
<name>A0A3N2PPS6_SODAK</name>
<proteinExistence type="predicted"/>
<reference evidence="1 2" key="1">
    <citation type="journal article" date="2018" name="Mol. Ecol.">
        <title>The obligate alkalophilic soda-lake fungus Sodiomyces alkalinus has shifted to a protein diet.</title>
        <authorList>
            <person name="Grum-Grzhimaylo A.A."/>
            <person name="Falkoski D.L."/>
            <person name="van den Heuvel J."/>
            <person name="Valero-Jimenez C.A."/>
            <person name="Min B."/>
            <person name="Choi I.G."/>
            <person name="Lipzen A."/>
            <person name="Daum C.G."/>
            <person name="Aanen D.K."/>
            <person name="Tsang A."/>
            <person name="Henrissat B."/>
            <person name="Bilanenko E.N."/>
            <person name="de Vries R.P."/>
            <person name="van Kan J.A.L."/>
            <person name="Grigoriev I.V."/>
            <person name="Debets A.J.M."/>
        </authorList>
    </citation>
    <scope>NUCLEOTIDE SEQUENCE [LARGE SCALE GENOMIC DNA]</scope>
    <source>
        <strain evidence="1 2">F11</strain>
    </source>
</reference>
<accession>A0A3N2PPS6</accession>
<gene>
    <name evidence="1" type="ORF">SODALDRAFT_362249</name>
</gene>
<dbReference type="AlphaFoldDB" id="A0A3N2PPS6"/>
<dbReference type="EMBL" id="ML119059">
    <property type="protein sequence ID" value="ROT36440.1"/>
    <property type="molecule type" value="Genomic_DNA"/>
</dbReference>
<keyword evidence="2" id="KW-1185">Reference proteome</keyword>
<dbReference type="RefSeq" id="XP_028464246.1">
    <property type="nucleotide sequence ID" value="XM_028614442.1"/>
</dbReference>
<dbReference type="Proteomes" id="UP000272025">
    <property type="component" value="Unassembled WGS sequence"/>
</dbReference>